<dbReference type="OrthoDB" id="20727at2759"/>
<feature type="compositionally biased region" description="Basic and acidic residues" evidence="3">
    <location>
        <begin position="838"/>
        <end position="853"/>
    </location>
</feature>
<dbReference type="Proteomes" id="UP000070089">
    <property type="component" value="Unassembled WGS sequence"/>
</dbReference>
<reference evidence="4 5" key="1">
    <citation type="journal article" date="2015" name="Mol. Biochem. Parasitol.">
        <title>Identification of polymorphic genes for use in assemblage B genotyping assays through comparative genomics of multiple assemblage B Giardia duodenalis isolates.</title>
        <authorList>
            <person name="Wielinga C."/>
            <person name="Thompson R.C."/>
            <person name="Monis P."/>
            <person name="Ryan U."/>
        </authorList>
    </citation>
    <scope>NUCLEOTIDE SEQUENCE [LARGE SCALE GENOMIC DNA]</scope>
    <source>
        <strain evidence="4 5">BAH15c1</strain>
    </source>
</reference>
<feature type="coiled-coil region" evidence="2">
    <location>
        <begin position="696"/>
        <end position="723"/>
    </location>
</feature>
<gene>
    <name evidence="4" type="ORF">QR46_2007</name>
</gene>
<evidence type="ECO:0000313" key="5">
    <source>
        <dbReference type="Proteomes" id="UP000070089"/>
    </source>
</evidence>
<proteinExistence type="predicted"/>
<accession>A0A132NV80</accession>
<dbReference type="EMBL" id="JXTI01000048">
    <property type="protein sequence ID" value="KWX13981.1"/>
    <property type="molecule type" value="Genomic_DNA"/>
</dbReference>
<protein>
    <submittedName>
        <fullName evidence="4">Protein 21.1</fullName>
    </submittedName>
</protein>
<dbReference type="AlphaFoldDB" id="A0A132NV80"/>
<dbReference type="PANTHER" id="PTHR24184">
    <property type="entry name" value="SI:CH211-189E2.2"/>
    <property type="match status" value="1"/>
</dbReference>
<evidence type="ECO:0000256" key="1">
    <source>
        <dbReference type="PROSITE-ProRule" id="PRU00023"/>
    </source>
</evidence>
<dbReference type="VEuPathDB" id="GiardiaDB:QR46_2007"/>
<dbReference type="Pfam" id="PF12796">
    <property type="entry name" value="Ank_2"/>
    <property type="match status" value="3"/>
</dbReference>
<evidence type="ECO:0000256" key="3">
    <source>
        <dbReference type="SAM" id="MobiDB-lite"/>
    </source>
</evidence>
<dbReference type="SMART" id="SM00248">
    <property type="entry name" value="ANK"/>
    <property type="match status" value="9"/>
</dbReference>
<dbReference type="InterPro" id="IPR002110">
    <property type="entry name" value="Ankyrin_rpt"/>
</dbReference>
<dbReference type="InterPro" id="IPR036770">
    <property type="entry name" value="Ankyrin_rpt-contain_sf"/>
</dbReference>
<keyword evidence="2" id="KW-0175">Coiled coil</keyword>
<dbReference type="Pfam" id="PF00023">
    <property type="entry name" value="Ank"/>
    <property type="match status" value="1"/>
</dbReference>
<feature type="region of interest" description="Disordered" evidence="3">
    <location>
        <begin position="831"/>
        <end position="853"/>
    </location>
</feature>
<feature type="coiled-coil region" evidence="2">
    <location>
        <begin position="772"/>
        <end position="806"/>
    </location>
</feature>
<organism evidence="4 5">
    <name type="scientific">Giardia duodenalis assemblage B</name>
    <dbReference type="NCBI Taxonomy" id="1394984"/>
    <lineage>
        <taxon>Eukaryota</taxon>
        <taxon>Metamonada</taxon>
        <taxon>Diplomonadida</taxon>
        <taxon>Hexamitidae</taxon>
        <taxon>Giardiinae</taxon>
        <taxon>Giardia</taxon>
    </lineage>
</organism>
<dbReference type="PROSITE" id="PS50088">
    <property type="entry name" value="ANK_REPEAT"/>
    <property type="match status" value="2"/>
</dbReference>
<dbReference type="SUPFAM" id="SSF48403">
    <property type="entry name" value="Ankyrin repeat"/>
    <property type="match status" value="2"/>
</dbReference>
<feature type="repeat" description="ANK" evidence="1">
    <location>
        <begin position="844"/>
        <end position="876"/>
    </location>
</feature>
<evidence type="ECO:0000256" key="2">
    <source>
        <dbReference type="SAM" id="Coils"/>
    </source>
</evidence>
<name>A0A132NV80_GIAIN</name>
<dbReference type="PANTHER" id="PTHR24184:SF11">
    <property type="entry name" value="ANKYRIN REPEAT AND SOCS BOX CONTAINING 3"/>
    <property type="match status" value="1"/>
</dbReference>
<evidence type="ECO:0000313" key="4">
    <source>
        <dbReference type="EMBL" id="KWX13981.1"/>
    </source>
</evidence>
<feature type="coiled-coil region" evidence="2">
    <location>
        <begin position="498"/>
        <end position="525"/>
    </location>
</feature>
<keyword evidence="1" id="KW-0040">ANK repeat</keyword>
<dbReference type="Gene3D" id="1.25.40.20">
    <property type="entry name" value="Ankyrin repeat-containing domain"/>
    <property type="match status" value="3"/>
</dbReference>
<feature type="repeat" description="ANK" evidence="1">
    <location>
        <begin position="905"/>
        <end position="937"/>
    </location>
</feature>
<sequence>MDDLEIWFGAARSGDVSLLASYALTYAKTTSAVGRTALMLAAENNHADACTILMDLEGGILDNDGHSALFYAAQAGAYRACSVLLQSDRERDAESSFSFYVAALGSHSKEILTDLLDTLPLDQGPGNTSVLAVAVGNGSIDFVRLLLDSGHVKFREICQALCHIREPADDIAALLRERLQILRNTTDNPDLRRSYFAELEDEIYATTRLLINTGLIKLSTQDHLTATDSSTCSIGIAHGAVKRAQPPLLSQGSYLNVVKVAMAEAEAKYAALKSTMDQAMRDFPECQNQYESFMVDLWRLVHLQDNHLTNLQTSTSHVCETCGIYNAEFHKLRCENLQILHEIVRLKKEVYKKDKQILDLTTEKENSNTSVDKELDKIVTRVFTDIADFRDKLAYLKTVSLAKDEIIEEMRVELDKAKIGTLLYPKPITNVEQEREDIRLGLSPATPGRAVMSPERGVMQLSAVKNTPISRAVGTVNVSCQTVDHPSCEPILMDNPTRDELELKIREQENTINNLNAELNTILEAFNATKYLSTDKLKKATASVDLLAGEINRIAKLFDIPSSEDPMQVLPSKIINHVVHLQSQLSKEVDDTRRYKELLRQRDSDIQYLMSKITSSGQKDADLSSIIAKYELLAEKIETANQLVESLSREESPVICRATSPLRISRSLTPAVYSATSSPGGIGTEEFCSSPRSKQAISAEAEIEKLRETISELTQLLVTKDEKINNLLESISLLQAELITDDFSKDRPGVANPSGVVANLTRSRLEAATSSNAEYQSVIRTLTEDRDNLREQLRLTMAENKELQMMNFSLQNSLSRTKSILEKSRVLAESLAGSNSPKKSETRAQRSPLHEATMHNDVERVKELIAHAGEVDERGNTSLMAASRLGYFEIASVLVSHESRYRNQFGDTALMFAAVSGHCSIVELLVPYEATIQNESGLTALMLAAEAGHISCVQLLIGFEVRLVNKQYETALVLAAANDRPECVRVLAEYESGHRCISLDEKDGTGETALMRACKVGAKECVEILVGWEHDIPDKAGNMPIHYASDPCILSYFD</sequence>
<comment type="caution">
    <text evidence="4">The sequence shown here is derived from an EMBL/GenBank/DDBJ whole genome shotgun (WGS) entry which is preliminary data.</text>
</comment>